<dbReference type="SUPFAM" id="SSF53098">
    <property type="entry name" value="Ribonuclease H-like"/>
    <property type="match status" value="1"/>
</dbReference>
<dbReference type="OrthoDB" id="6767816at2759"/>
<dbReference type="Proteomes" id="UP000265703">
    <property type="component" value="Unassembled WGS sequence"/>
</dbReference>
<dbReference type="STRING" id="658196.A0A397S2G9"/>
<evidence type="ECO:0000313" key="1">
    <source>
        <dbReference type="EMBL" id="RIA79682.1"/>
    </source>
</evidence>
<accession>A0A397S2G9</accession>
<dbReference type="InterPro" id="IPR012337">
    <property type="entry name" value="RNaseH-like_sf"/>
</dbReference>
<comment type="caution">
    <text evidence="1">The sequence shown here is derived from an EMBL/GenBank/DDBJ whole genome shotgun (WGS) entry which is preliminary data.</text>
</comment>
<name>A0A397S2G9_9GLOM</name>
<dbReference type="AlphaFoldDB" id="A0A397S2G9"/>
<reference evidence="1 2" key="1">
    <citation type="submission" date="2018-06" db="EMBL/GenBank/DDBJ databases">
        <title>Comparative genomics reveals the genomic features of Rhizophagus irregularis, R. cerebriforme, R. diaphanum and Gigaspora rosea, and their symbiotic lifestyle signature.</title>
        <authorList>
            <person name="Morin E."/>
            <person name="San Clemente H."/>
            <person name="Chen E.C.H."/>
            <person name="De La Providencia I."/>
            <person name="Hainaut M."/>
            <person name="Kuo A."/>
            <person name="Kohler A."/>
            <person name="Murat C."/>
            <person name="Tang N."/>
            <person name="Roy S."/>
            <person name="Loubradou J."/>
            <person name="Henrissat B."/>
            <person name="Grigoriev I.V."/>
            <person name="Corradi N."/>
            <person name="Roux C."/>
            <person name="Martin F.M."/>
        </authorList>
    </citation>
    <scope>NUCLEOTIDE SEQUENCE [LARGE SCALE GENOMIC DNA]</scope>
    <source>
        <strain evidence="1 2">DAOM 227022</strain>
    </source>
</reference>
<evidence type="ECO:0000313" key="2">
    <source>
        <dbReference type="Proteomes" id="UP000265703"/>
    </source>
</evidence>
<protein>
    <submittedName>
        <fullName evidence="1">Uncharacterized protein</fullName>
    </submittedName>
</protein>
<sequence length="273" mass="32226">MLNEFIAAEVTEKVILQMNLFSKKNSIIIINNTRIYHNKALVELVKEVGKKFKRYRDFAKVCDDLDLKKTNVGDKERQYICKACVKVLKRIHKHLANSFFYWLNLKLKLFDRKQLSDPILNQAIDNIENIRKEKLNQVHEQAEILVWKAINIIITVISDSAANLQHMLQYVGKIFKESSILKNTFINAIKLVLYFNHPNNIYFIEKLRTIQKELYSKYYAIIKPGDTKWNSYYDCYKSLIQTKQTLRNLVTRYEIPDKVSSFITELYLSANIC</sequence>
<dbReference type="EMBL" id="QKYT01001188">
    <property type="protein sequence ID" value="RIA79682.1"/>
    <property type="molecule type" value="Genomic_DNA"/>
</dbReference>
<keyword evidence="2" id="KW-1185">Reference proteome</keyword>
<gene>
    <name evidence="1" type="ORF">C1645_840146</name>
</gene>
<organism evidence="1 2">
    <name type="scientific">Glomus cerebriforme</name>
    <dbReference type="NCBI Taxonomy" id="658196"/>
    <lineage>
        <taxon>Eukaryota</taxon>
        <taxon>Fungi</taxon>
        <taxon>Fungi incertae sedis</taxon>
        <taxon>Mucoromycota</taxon>
        <taxon>Glomeromycotina</taxon>
        <taxon>Glomeromycetes</taxon>
        <taxon>Glomerales</taxon>
        <taxon>Glomeraceae</taxon>
        <taxon>Glomus</taxon>
    </lineage>
</organism>
<proteinExistence type="predicted"/>